<dbReference type="Gene3D" id="2.115.10.20">
    <property type="entry name" value="Glycosyl hydrolase domain, family 43"/>
    <property type="match status" value="1"/>
</dbReference>
<feature type="binding site" evidence="7">
    <location>
        <position position="106"/>
    </location>
    <ligand>
        <name>substrate</name>
    </ligand>
</feature>
<accession>A0A4R0NW56</accession>
<dbReference type="EMBL" id="SJSL01000001">
    <property type="protein sequence ID" value="TCD03274.1"/>
    <property type="molecule type" value="Genomic_DNA"/>
</dbReference>
<comment type="similarity">
    <text evidence="2 5">Belongs to the glycosyl hydrolase 43 family.</text>
</comment>
<dbReference type="PANTHER" id="PTHR43301">
    <property type="entry name" value="ARABINAN ENDO-1,5-ALPHA-L-ARABINOSIDASE"/>
    <property type="match status" value="1"/>
</dbReference>
<dbReference type="AlphaFoldDB" id="A0A4R0NW56"/>
<dbReference type="UniPathway" id="UPA00667"/>
<evidence type="ECO:0000256" key="7">
    <source>
        <dbReference type="PIRSR" id="PIRSR026534-2"/>
    </source>
</evidence>
<organism evidence="9 10">
    <name type="scientific">Pedobacter psychroterrae</name>
    <dbReference type="NCBI Taxonomy" id="2530453"/>
    <lineage>
        <taxon>Bacteria</taxon>
        <taxon>Pseudomonadati</taxon>
        <taxon>Bacteroidota</taxon>
        <taxon>Sphingobacteriia</taxon>
        <taxon>Sphingobacteriales</taxon>
        <taxon>Sphingobacteriaceae</taxon>
        <taxon>Pedobacter</taxon>
    </lineage>
</organism>
<reference evidence="9 10" key="1">
    <citation type="submission" date="2019-02" db="EMBL/GenBank/DDBJ databases">
        <title>Pedobacter sp. RP-1-14 sp. nov., isolated from Arctic soil.</title>
        <authorList>
            <person name="Dahal R.H."/>
        </authorList>
    </citation>
    <scope>NUCLEOTIDE SEQUENCE [LARGE SCALE GENOMIC DNA]</scope>
    <source>
        <strain evidence="9 10">RP-1-14</strain>
    </source>
</reference>
<feature type="binding site" evidence="7">
    <location>
        <begin position="146"/>
        <end position="149"/>
    </location>
    <ligand>
        <name>substrate</name>
    </ligand>
</feature>
<evidence type="ECO:0000313" key="9">
    <source>
        <dbReference type="EMBL" id="TCD03274.1"/>
    </source>
</evidence>
<evidence type="ECO:0000256" key="1">
    <source>
        <dbReference type="ARBA" id="ARBA00004834"/>
    </source>
</evidence>
<evidence type="ECO:0000256" key="4">
    <source>
        <dbReference type="ARBA" id="ARBA00023295"/>
    </source>
</evidence>
<evidence type="ECO:0000256" key="3">
    <source>
        <dbReference type="ARBA" id="ARBA00022801"/>
    </source>
</evidence>
<feature type="binding site" evidence="7">
    <location>
        <position position="29"/>
    </location>
    <ligand>
        <name>substrate</name>
    </ligand>
</feature>
<dbReference type="InterPro" id="IPR006710">
    <property type="entry name" value="Glyco_hydro_43"/>
</dbReference>
<feature type="binding site" evidence="7">
    <location>
        <begin position="166"/>
        <end position="168"/>
    </location>
    <ligand>
        <name>substrate</name>
    </ligand>
</feature>
<feature type="site" description="Important for catalytic activity, responsible for pKa modulation of the active site Glu and correct orientation of both the proton donor and substrate" evidence="8">
    <location>
        <position position="149"/>
    </location>
</feature>
<dbReference type="InterPro" id="IPR016840">
    <property type="entry name" value="Glyco_hydro_43_endo_a_Ara-ase"/>
</dbReference>
<evidence type="ECO:0000256" key="5">
    <source>
        <dbReference type="PIRNR" id="PIRNR026534"/>
    </source>
</evidence>
<feature type="active site" description="Proton acceptor" evidence="6">
    <location>
        <position position="29"/>
    </location>
</feature>
<evidence type="ECO:0000256" key="6">
    <source>
        <dbReference type="PIRSR" id="PIRSR026534-1"/>
    </source>
</evidence>
<comment type="pathway">
    <text evidence="1 5">Glycan metabolism; L-arabinan degradation.</text>
</comment>
<dbReference type="Proteomes" id="UP000293347">
    <property type="component" value="Unassembled WGS sequence"/>
</dbReference>
<keyword evidence="4 5" id="KW-0326">Glycosidase</keyword>
<dbReference type="PANTHER" id="PTHR43301:SF3">
    <property type="entry name" value="ARABINAN ENDO-1,5-ALPHA-L-ARABINOSIDASE A-RELATED"/>
    <property type="match status" value="1"/>
</dbReference>
<dbReference type="InterPro" id="IPR023296">
    <property type="entry name" value="Glyco_hydro_beta-prop_sf"/>
</dbReference>
<dbReference type="Pfam" id="PF04616">
    <property type="entry name" value="Glyco_hydro_43"/>
    <property type="match status" value="1"/>
</dbReference>
<gene>
    <name evidence="9" type="ORF">EZ437_04700</name>
</gene>
<dbReference type="InterPro" id="IPR050727">
    <property type="entry name" value="GH43_arabinanases"/>
</dbReference>
<evidence type="ECO:0000256" key="2">
    <source>
        <dbReference type="ARBA" id="ARBA00009865"/>
    </source>
</evidence>
<feature type="site" description="Important for substrate recognition" evidence="8">
    <location>
        <position position="284"/>
    </location>
</feature>
<sequence>MKTLVLLFLLIYASEAASQELQKEISVHDPVMIKQGNTFYVFATGRGINVWSSKDQVNWKRERPVFSEGPQWAIKVVKGFKDFIWAPDIQFINGKYYLYYCVSTFGKNTSAIGVATNVTLDEESASFKWEDKGLVLESIPGKTNWNAIDPNVFIDAKKNAWLTFGSFWGGIQLLKLNKDLVSVSVQNLKAIKTIANYERAANADAEETQANAIEAPFVFKKGKYYYLFASVGFCCRGSKSTYRMIVGRSKQVSGPYLDEKGRDMNDGGGLLVMKGNAYWYGVGHNAAYTFDGADFLVFHGYDAKDKAKPKLRIEQITWKNGWPSVASALRLN</sequence>
<protein>
    <submittedName>
        <fullName evidence="9">Arabinan endo-1,5-alpha-L-arabinosidase</fullName>
    </submittedName>
</protein>
<proteinExistence type="inferred from homology"/>
<name>A0A4R0NW56_9SPHI</name>
<dbReference type="SUPFAM" id="SSF75005">
    <property type="entry name" value="Arabinanase/levansucrase/invertase"/>
    <property type="match status" value="1"/>
</dbReference>
<feature type="active site" description="Proton donor" evidence="6">
    <location>
        <position position="214"/>
    </location>
</feature>
<keyword evidence="3 5" id="KW-0378">Hydrolase</keyword>
<dbReference type="RefSeq" id="WP_131593727.1">
    <property type="nucleotide sequence ID" value="NZ_SJSL01000001.1"/>
</dbReference>
<comment type="caution">
    <text evidence="9">The sequence shown here is derived from an EMBL/GenBank/DDBJ whole genome shotgun (WGS) entry which is preliminary data.</text>
</comment>
<dbReference type="PIRSF" id="PIRSF026534">
    <property type="entry name" value="Endo_alpha-L-arabinosidase"/>
    <property type="match status" value="1"/>
</dbReference>
<evidence type="ECO:0000256" key="8">
    <source>
        <dbReference type="PIRSR" id="PIRSR026534-3"/>
    </source>
</evidence>
<dbReference type="OrthoDB" id="9801455at2"/>
<dbReference type="GO" id="GO:0031222">
    <property type="term" value="P:arabinan catabolic process"/>
    <property type="evidence" value="ECO:0007669"/>
    <property type="project" value="UniProtKB-UniPathway"/>
</dbReference>
<keyword evidence="10" id="KW-1185">Reference proteome</keyword>
<evidence type="ECO:0000313" key="10">
    <source>
        <dbReference type="Proteomes" id="UP000293347"/>
    </source>
</evidence>
<dbReference type="GO" id="GO:0046558">
    <property type="term" value="F:arabinan endo-1,5-alpha-L-arabinosidase activity"/>
    <property type="evidence" value="ECO:0007669"/>
    <property type="project" value="InterPro"/>
</dbReference>